<reference evidence="3 4" key="2">
    <citation type="submission" date="2011-11" db="EMBL/GenBank/DDBJ databases">
        <authorList>
            <consortium name="US DOE Joint Genome Institute"/>
            <person name="Lucas S."/>
            <person name="Han J."/>
            <person name="Lapidus A."/>
            <person name="Cheng J.-F."/>
            <person name="Goodwin L."/>
            <person name="Pitluck S."/>
            <person name="Peters L."/>
            <person name="Ovchinnikova G."/>
            <person name="Zhang X."/>
            <person name="Detter J.C."/>
            <person name="Han C."/>
            <person name="Tapia R."/>
            <person name="Land M."/>
            <person name="Hauser L."/>
            <person name="Kyrpides N."/>
            <person name="Ivanova N."/>
            <person name="Pagani I."/>
            <person name="Vogl K."/>
            <person name="Liu Z."/>
            <person name="Overmann J."/>
            <person name="Frigaard N.-U."/>
            <person name="Bryant D."/>
            <person name="Woyke T."/>
        </authorList>
    </citation>
    <scope>NUCLEOTIDE SEQUENCE [LARGE SCALE GENOMIC DNA]</scope>
    <source>
        <strain evidence="3 4">970</strain>
    </source>
</reference>
<gene>
    <name evidence="3" type="ORF">Thi970DRAFT_00950</name>
</gene>
<proteinExistence type="predicted"/>
<dbReference type="EMBL" id="JH603168">
    <property type="protein sequence ID" value="EIC23293.1"/>
    <property type="molecule type" value="Genomic_DNA"/>
</dbReference>
<dbReference type="AlphaFoldDB" id="H8YXW7"/>
<name>H8YXW7_9GAMM</name>
<accession>H8YXW7</accession>
<keyword evidence="2" id="KW-0732">Signal</keyword>
<dbReference type="Proteomes" id="UP000002964">
    <property type="component" value="Unassembled WGS sequence"/>
</dbReference>
<sequence length="47" mass="4913">MLAPLALVALLIGGSQAVLIVSEDDAAENDHPQVAQVETVRSPFDPN</sequence>
<keyword evidence="4" id="KW-1185">Reference proteome</keyword>
<evidence type="ECO:0000313" key="3">
    <source>
        <dbReference type="EMBL" id="EIC23293.1"/>
    </source>
</evidence>
<dbReference type="RefSeq" id="WP_009147377.1">
    <property type="nucleotide sequence ID" value="NZ_CP121471.1"/>
</dbReference>
<evidence type="ECO:0000256" key="1">
    <source>
        <dbReference type="SAM" id="MobiDB-lite"/>
    </source>
</evidence>
<evidence type="ECO:0000256" key="2">
    <source>
        <dbReference type="SAM" id="SignalP"/>
    </source>
</evidence>
<protein>
    <submittedName>
        <fullName evidence="3">Uncharacterized protein</fullName>
    </submittedName>
</protein>
<evidence type="ECO:0000313" key="4">
    <source>
        <dbReference type="Proteomes" id="UP000002964"/>
    </source>
</evidence>
<feature type="signal peptide" evidence="2">
    <location>
        <begin position="1"/>
        <end position="17"/>
    </location>
</feature>
<feature type="chain" id="PRO_5003617600" evidence="2">
    <location>
        <begin position="18"/>
        <end position="47"/>
    </location>
</feature>
<dbReference type="HOGENOM" id="CLU_3174305_0_0_6"/>
<feature type="region of interest" description="Disordered" evidence="1">
    <location>
        <begin position="27"/>
        <end position="47"/>
    </location>
</feature>
<reference evidence="4" key="1">
    <citation type="submission" date="2011-06" db="EMBL/GenBank/DDBJ databases">
        <authorList>
            <consortium name="US DOE Joint Genome Institute (JGI-PGF)"/>
            <person name="Lucas S."/>
            <person name="Han J."/>
            <person name="Lapidus A."/>
            <person name="Cheng J.-F."/>
            <person name="Goodwin L."/>
            <person name="Pitluck S."/>
            <person name="Peters L."/>
            <person name="Land M.L."/>
            <person name="Hauser L."/>
            <person name="Vogl K."/>
            <person name="Liu Z."/>
            <person name="Overmann J."/>
            <person name="Frigaard N.-U."/>
            <person name="Bryant D.A."/>
            <person name="Woyke T.J."/>
        </authorList>
    </citation>
    <scope>NUCLEOTIDE SEQUENCE [LARGE SCALE GENOMIC DNA]</scope>
    <source>
        <strain evidence="4">970</strain>
    </source>
</reference>
<organism evidence="3 4">
    <name type="scientific">Thiorhodovibrio frisius</name>
    <dbReference type="NCBI Taxonomy" id="631362"/>
    <lineage>
        <taxon>Bacteria</taxon>
        <taxon>Pseudomonadati</taxon>
        <taxon>Pseudomonadota</taxon>
        <taxon>Gammaproteobacteria</taxon>
        <taxon>Chromatiales</taxon>
        <taxon>Chromatiaceae</taxon>
        <taxon>Thiorhodovibrio</taxon>
    </lineage>
</organism>